<name>A0AAE0W4E4_9BIVA</name>
<protein>
    <submittedName>
        <fullName evidence="2">Uncharacterized protein</fullName>
    </submittedName>
</protein>
<reference evidence="2" key="3">
    <citation type="submission" date="2023-05" db="EMBL/GenBank/DDBJ databases">
        <authorList>
            <person name="Smith C.H."/>
        </authorList>
    </citation>
    <scope>NUCLEOTIDE SEQUENCE</scope>
    <source>
        <strain evidence="2">CHS0354</strain>
        <tissue evidence="2">Mantle</tissue>
    </source>
</reference>
<proteinExistence type="predicted"/>
<gene>
    <name evidence="2" type="ORF">CHS0354_038226</name>
</gene>
<reference evidence="2" key="2">
    <citation type="journal article" date="2021" name="Genome Biol. Evol.">
        <title>Developing a high-quality reference genome for a parasitic bivalve with doubly uniparental inheritance (Bivalvia: Unionida).</title>
        <authorList>
            <person name="Smith C.H."/>
        </authorList>
    </citation>
    <scope>NUCLEOTIDE SEQUENCE</scope>
    <source>
        <strain evidence="2">CHS0354</strain>
        <tissue evidence="2">Mantle</tissue>
    </source>
</reference>
<evidence type="ECO:0000256" key="1">
    <source>
        <dbReference type="SAM" id="MobiDB-lite"/>
    </source>
</evidence>
<dbReference type="EMBL" id="JAEAOA010002230">
    <property type="protein sequence ID" value="KAK3601663.1"/>
    <property type="molecule type" value="Genomic_DNA"/>
</dbReference>
<reference evidence="2" key="1">
    <citation type="journal article" date="2021" name="Genome Biol. Evol.">
        <title>A High-Quality Reference Genome for a Parasitic Bivalve with Doubly Uniparental Inheritance (Bivalvia: Unionida).</title>
        <authorList>
            <person name="Smith C.H."/>
        </authorList>
    </citation>
    <scope>NUCLEOTIDE SEQUENCE</scope>
    <source>
        <strain evidence="2">CHS0354</strain>
    </source>
</reference>
<evidence type="ECO:0000313" key="3">
    <source>
        <dbReference type="Proteomes" id="UP001195483"/>
    </source>
</evidence>
<accession>A0AAE0W4E4</accession>
<dbReference type="Proteomes" id="UP001195483">
    <property type="component" value="Unassembled WGS sequence"/>
</dbReference>
<dbReference type="AlphaFoldDB" id="A0AAE0W4E4"/>
<evidence type="ECO:0000313" key="2">
    <source>
        <dbReference type="EMBL" id="KAK3601663.1"/>
    </source>
</evidence>
<comment type="caution">
    <text evidence="2">The sequence shown here is derived from an EMBL/GenBank/DDBJ whole genome shotgun (WGS) entry which is preliminary data.</text>
</comment>
<sequence>MLPFYELALKLTVAPLEKFMTLQVYQLLHNASRLDNDTVEVDLEMSSFSDESREQDIAEIRDDLYEEERVTEVEEQRKEENDPDRKRLKDMGLGPALDDVKKACHFINSMNYLDWRS</sequence>
<feature type="region of interest" description="Disordered" evidence="1">
    <location>
        <begin position="68"/>
        <end position="90"/>
    </location>
</feature>
<keyword evidence="3" id="KW-1185">Reference proteome</keyword>
<organism evidence="2 3">
    <name type="scientific">Potamilus streckersoni</name>
    <dbReference type="NCBI Taxonomy" id="2493646"/>
    <lineage>
        <taxon>Eukaryota</taxon>
        <taxon>Metazoa</taxon>
        <taxon>Spiralia</taxon>
        <taxon>Lophotrochozoa</taxon>
        <taxon>Mollusca</taxon>
        <taxon>Bivalvia</taxon>
        <taxon>Autobranchia</taxon>
        <taxon>Heteroconchia</taxon>
        <taxon>Palaeoheterodonta</taxon>
        <taxon>Unionida</taxon>
        <taxon>Unionoidea</taxon>
        <taxon>Unionidae</taxon>
        <taxon>Ambleminae</taxon>
        <taxon>Lampsilini</taxon>
        <taxon>Potamilus</taxon>
    </lineage>
</organism>